<dbReference type="Pfam" id="PF04116">
    <property type="entry name" value="FA_hydroxylase"/>
    <property type="match status" value="1"/>
</dbReference>
<organism evidence="6 7">
    <name type="scientific">Ophiocordyceps australis</name>
    <dbReference type="NCBI Taxonomy" id="1399860"/>
    <lineage>
        <taxon>Eukaryota</taxon>
        <taxon>Fungi</taxon>
        <taxon>Dikarya</taxon>
        <taxon>Ascomycota</taxon>
        <taxon>Pezizomycotina</taxon>
        <taxon>Sordariomycetes</taxon>
        <taxon>Hypocreomycetidae</taxon>
        <taxon>Hypocreales</taxon>
        <taxon>Ophiocordycipitaceae</taxon>
        <taxon>Ophiocordyceps</taxon>
    </lineage>
</organism>
<comment type="caution">
    <text evidence="6">The sequence shown here is derived from an EMBL/GenBank/DDBJ whole genome shotgun (WGS) entry which is preliminary data.</text>
</comment>
<accession>A0A2C5YFW9</accession>
<dbReference type="GO" id="GO:0016020">
    <property type="term" value="C:membrane"/>
    <property type="evidence" value="ECO:0007669"/>
    <property type="project" value="UniProtKB-SubCell"/>
</dbReference>
<dbReference type="InterPro" id="IPR050307">
    <property type="entry name" value="Sterol_Desaturase_Related"/>
</dbReference>
<dbReference type="EMBL" id="NJET01000007">
    <property type="protein sequence ID" value="PHH66513.1"/>
    <property type="molecule type" value="Genomic_DNA"/>
</dbReference>
<dbReference type="Proteomes" id="UP000226192">
    <property type="component" value="Unassembled WGS sequence"/>
</dbReference>
<dbReference type="OrthoDB" id="408954at2759"/>
<comment type="subcellular location">
    <subcellularLocation>
        <location evidence="1">Membrane</location>
    </subcellularLocation>
</comment>
<keyword evidence="3" id="KW-1133">Transmembrane helix</keyword>
<evidence type="ECO:0000256" key="3">
    <source>
        <dbReference type="ARBA" id="ARBA00022989"/>
    </source>
</evidence>
<dbReference type="GO" id="GO:0008610">
    <property type="term" value="P:lipid biosynthetic process"/>
    <property type="evidence" value="ECO:0007669"/>
    <property type="project" value="InterPro"/>
</dbReference>
<feature type="domain" description="Fatty acid hydroxylase" evidence="5">
    <location>
        <begin position="116"/>
        <end position="239"/>
    </location>
</feature>
<evidence type="ECO:0000313" key="7">
    <source>
        <dbReference type="Proteomes" id="UP000226192"/>
    </source>
</evidence>
<dbReference type="AlphaFoldDB" id="A0A2C5YFW9"/>
<reference evidence="6 7" key="1">
    <citation type="submission" date="2017-06" db="EMBL/GenBank/DDBJ databases">
        <title>Ant-infecting Ophiocordyceps genomes reveal a high diversity of potential behavioral manipulation genes and a possible major role for enterotoxins.</title>
        <authorList>
            <person name="De Bekker C."/>
            <person name="Evans H.C."/>
            <person name="Brachmann A."/>
            <person name="Hughes D.P."/>
        </authorList>
    </citation>
    <scope>NUCLEOTIDE SEQUENCE [LARGE SCALE GENOMIC DNA]</scope>
    <source>
        <strain evidence="6 7">Map64</strain>
    </source>
</reference>
<dbReference type="STRING" id="1399860.A0A2C5YFW9"/>
<evidence type="ECO:0000256" key="2">
    <source>
        <dbReference type="ARBA" id="ARBA00022692"/>
    </source>
</evidence>
<evidence type="ECO:0000256" key="4">
    <source>
        <dbReference type="ARBA" id="ARBA00023136"/>
    </source>
</evidence>
<protein>
    <recommendedName>
        <fullName evidence="5">Fatty acid hydroxylase domain-containing protein</fullName>
    </recommendedName>
</protein>
<dbReference type="PANTHER" id="PTHR11863">
    <property type="entry name" value="STEROL DESATURASE"/>
    <property type="match status" value="1"/>
</dbReference>
<keyword evidence="4" id="KW-0472">Membrane</keyword>
<keyword evidence="7" id="KW-1185">Reference proteome</keyword>
<evidence type="ECO:0000259" key="5">
    <source>
        <dbReference type="Pfam" id="PF04116"/>
    </source>
</evidence>
<evidence type="ECO:0000313" key="6">
    <source>
        <dbReference type="EMBL" id="PHH66513.1"/>
    </source>
</evidence>
<dbReference type="InterPro" id="IPR006694">
    <property type="entry name" value="Fatty_acid_hydroxylase"/>
</dbReference>
<sequence length="251" mass="28579">MEESWARLVATHNAYVIDVVGSLLVNTVFWWLPCLVYAGLDAWAPAWAARHKIQPAERQPTTAQVRSAAAVALRNQALITALQLVLAAVSWRRGQAPRLRVDPTLPPLSEVASHLLLSWLGREMLFYYSHRLFHQSKFLYKHVHKVHHRFTAPVALASQYAHPLEHIVANALPIALPPMVLRAHIVTFWIFVAWQLLETSTVHSGFDFFHNAARKHDRHHQRFDVCYGVIGLLDWLHGTDELRGSKPVKTL</sequence>
<proteinExistence type="predicted"/>
<keyword evidence="2" id="KW-0812">Transmembrane</keyword>
<evidence type="ECO:0000256" key="1">
    <source>
        <dbReference type="ARBA" id="ARBA00004370"/>
    </source>
</evidence>
<dbReference type="GO" id="GO:0005506">
    <property type="term" value="F:iron ion binding"/>
    <property type="evidence" value="ECO:0007669"/>
    <property type="project" value="InterPro"/>
</dbReference>
<dbReference type="GO" id="GO:0016491">
    <property type="term" value="F:oxidoreductase activity"/>
    <property type="evidence" value="ECO:0007669"/>
    <property type="project" value="InterPro"/>
</dbReference>
<gene>
    <name evidence="6" type="ORF">CDD81_6988</name>
</gene>
<name>A0A2C5YFW9_9HYPO</name>